<dbReference type="Gene3D" id="3.50.50.60">
    <property type="entry name" value="FAD/NAD(P)-binding domain"/>
    <property type="match status" value="1"/>
</dbReference>
<dbReference type="InterPro" id="IPR054715">
    <property type="entry name" value="GGR_cat"/>
</dbReference>
<gene>
    <name evidence="9" type="ORF">SAMN05421858_0663</name>
</gene>
<evidence type="ECO:0000256" key="7">
    <source>
        <dbReference type="ARBA" id="ARBA00023264"/>
    </source>
</evidence>
<evidence type="ECO:0000313" key="9">
    <source>
        <dbReference type="EMBL" id="SIQ87408.1"/>
    </source>
</evidence>
<dbReference type="GO" id="GO:0016491">
    <property type="term" value="F:oxidoreductase activity"/>
    <property type="evidence" value="ECO:0007669"/>
    <property type="project" value="UniProtKB-KW"/>
</dbReference>
<keyword evidence="4" id="KW-0560">Oxidoreductase</keyword>
<dbReference type="RefSeq" id="WP_076427904.1">
    <property type="nucleotide sequence ID" value="NZ_FTNO01000001.1"/>
</dbReference>
<evidence type="ECO:0000256" key="5">
    <source>
        <dbReference type="ARBA" id="ARBA00023098"/>
    </source>
</evidence>
<evidence type="ECO:0000256" key="6">
    <source>
        <dbReference type="ARBA" id="ARBA00023209"/>
    </source>
</evidence>
<protein>
    <submittedName>
        <fullName evidence="9">2,3-di-O-geranylgeranylglyceryl phosphate reductase</fullName>
    </submittedName>
</protein>
<reference evidence="10" key="1">
    <citation type="submission" date="2017-01" db="EMBL/GenBank/DDBJ databases">
        <authorList>
            <person name="Varghese N."/>
            <person name="Submissions S."/>
        </authorList>
    </citation>
    <scope>NUCLEOTIDE SEQUENCE [LARGE SCALE GENOMIC DNA]</scope>
    <source>
        <strain evidence="10">CGMCC 1.7737</strain>
    </source>
</reference>
<proteinExistence type="predicted"/>
<evidence type="ECO:0000256" key="3">
    <source>
        <dbReference type="ARBA" id="ARBA00022827"/>
    </source>
</evidence>
<evidence type="ECO:0000256" key="4">
    <source>
        <dbReference type="ARBA" id="ARBA00023002"/>
    </source>
</evidence>
<dbReference type="PANTHER" id="PTHR42685:SF18">
    <property type="entry name" value="DIGERANYLGERANYLGLYCEROPHOSPHOLIPID REDUCTASE"/>
    <property type="match status" value="1"/>
</dbReference>
<evidence type="ECO:0000313" key="10">
    <source>
        <dbReference type="Proteomes" id="UP000186914"/>
    </source>
</evidence>
<dbReference type="GO" id="GO:0008654">
    <property type="term" value="P:phospholipid biosynthetic process"/>
    <property type="evidence" value="ECO:0007669"/>
    <property type="project" value="UniProtKB-KW"/>
</dbReference>
<evidence type="ECO:0000256" key="1">
    <source>
        <dbReference type="ARBA" id="ARBA00022516"/>
    </source>
</evidence>
<dbReference type="OrthoDB" id="6062at2157"/>
<dbReference type="InterPro" id="IPR036188">
    <property type="entry name" value="FAD/NAD-bd_sf"/>
</dbReference>
<keyword evidence="6" id="KW-0594">Phospholipid biosynthesis</keyword>
<evidence type="ECO:0000259" key="8">
    <source>
        <dbReference type="Pfam" id="PF22578"/>
    </source>
</evidence>
<dbReference type="InterPro" id="IPR050407">
    <property type="entry name" value="Geranylgeranyl_reductase"/>
</dbReference>
<feature type="domain" description="Digeranylgeranylglycerophospholipid reductase catalytic" evidence="8">
    <location>
        <begin position="174"/>
        <end position="242"/>
    </location>
</feature>
<keyword evidence="7" id="KW-1208">Phospholipid metabolism</keyword>
<keyword evidence="1" id="KW-0444">Lipid biosynthesis</keyword>
<keyword evidence="2" id="KW-0285">Flavoprotein</keyword>
<name>A0A1N6WBJ9_9EURY</name>
<dbReference type="Proteomes" id="UP000186914">
    <property type="component" value="Unassembled WGS sequence"/>
</dbReference>
<organism evidence="9 10">
    <name type="scientific">Haladaptatus litoreus</name>
    <dbReference type="NCBI Taxonomy" id="553468"/>
    <lineage>
        <taxon>Archaea</taxon>
        <taxon>Methanobacteriati</taxon>
        <taxon>Methanobacteriota</taxon>
        <taxon>Stenosarchaea group</taxon>
        <taxon>Halobacteria</taxon>
        <taxon>Halobacteriales</taxon>
        <taxon>Haladaptataceae</taxon>
        <taxon>Haladaptatus</taxon>
    </lineage>
</organism>
<dbReference type="Pfam" id="PF22578">
    <property type="entry name" value="GGR_cat"/>
    <property type="match status" value="1"/>
</dbReference>
<keyword evidence="10" id="KW-1185">Reference proteome</keyword>
<dbReference type="AlphaFoldDB" id="A0A1N6WBJ9"/>
<evidence type="ECO:0000256" key="2">
    <source>
        <dbReference type="ARBA" id="ARBA00022630"/>
    </source>
</evidence>
<dbReference type="PANTHER" id="PTHR42685">
    <property type="entry name" value="GERANYLGERANYL DIPHOSPHATE REDUCTASE"/>
    <property type="match status" value="1"/>
</dbReference>
<dbReference type="SUPFAM" id="SSF51905">
    <property type="entry name" value="FAD/NAD(P)-binding domain"/>
    <property type="match status" value="1"/>
</dbReference>
<dbReference type="EMBL" id="FTNO01000001">
    <property type="protein sequence ID" value="SIQ87408.1"/>
    <property type="molecule type" value="Genomic_DNA"/>
</dbReference>
<accession>A0A1N6WBJ9</accession>
<keyword evidence="5" id="KW-0443">Lipid metabolism</keyword>
<keyword evidence="3" id="KW-0274">FAD</keyword>
<sequence>MQCDYDCIVVGGGPAGLQFAREIVSRSNFSVAVLERNGDLRDNDKSTGGTFGEVIDGYDIPHEVVMGDPDTITFEGPTEHSRLDIEGYVLDFPGLLEFLGADAKSRGADVYTGTTVTEPIVERGAIRGVRYRNSDGSGDLRGRITVDASGPSAVITSELGFFDTDAARRGIGLEYEIEGEYETEDTMLFAFDHRLAPGGYAWTFPAGEDVYKAGVCWVDKYHATRGTGDSIHEYAERWVRDDPRWHVEEIRAKHAGEGVWNDSTNQRATDGFMAIGDAASSINPLFGEGIRPGLASAKMAATVARNALSADDVSAGRLRTYERRWNETRGKKWRLQRLLSDLLYDFSGSQQDSFVRRAGNLSATKAERLRRYDLGLFELVKLYPFRLKDVEKMPELVRQL</sequence>